<feature type="transmembrane region" description="Helical" evidence="2">
    <location>
        <begin position="12"/>
        <end position="32"/>
    </location>
</feature>
<dbReference type="SUPFAM" id="SSF53850">
    <property type="entry name" value="Periplasmic binding protein-like II"/>
    <property type="match status" value="1"/>
</dbReference>
<dbReference type="PANTHER" id="PTHR30570:SF1">
    <property type="entry name" value="PHOSPHATE-BINDING PROTEIN PSTS"/>
    <property type="match status" value="1"/>
</dbReference>
<keyword evidence="5" id="KW-1185">Reference proteome</keyword>
<feature type="transmembrane region" description="Helical" evidence="2">
    <location>
        <begin position="193"/>
        <end position="214"/>
    </location>
</feature>
<dbReference type="EMBL" id="JAUSRA010000001">
    <property type="protein sequence ID" value="MDP9794574.1"/>
    <property type="molecule type" value="Genomic_DNA"/>
</dbReference>
<keyword evidence="2" id="KW-0472">Membrane</keyword>
<proteinExistence type="predicted"/>
<evidence type="ECO:0000313" key="5">
    <source>
        <dbReference type="Proteomes" id="UP001240984"/>
    </source>
</evidence>
<evidence type="ECO:0000313" key="4">
    <source>
        <dbReference type="EMBL" id="MDP9794574.1"/>
    </source>
</evidence>
<keyword evidence="2" id="KW-1133">Transmembrane helix</keyword>
<dbReference type="PANTHER" id="PTHR30570">
    <property type="entry name" value="PERIPLASMIC PHOSPHATE BINDING COMPONENT OF PHOSPHATE ABC TRANSPORTER"/>
    <property type="match status" value="1"/>
</dbReference>
<protein>
    <submittedName>
        <fullName evidence="4">Phosphate transport system substrate-binding protein</fullName>
    </submittedName>
</protein>
<reference evidence="4 5" key="1">
    <citation type="submission" date="2023-07" db="EMBL/GenBank/DDBJ databases">
        <title>Sequencing the genomes of 1000 actinobacteria strains.</title>
        <authorList>
            <person name="Klenk H.-P."/>
        </authorList>
    </citation>
    <scope>NUCLEOTIDE SEQUENCE [LARGE SCALE GENOMIC DNA]</scope>
    <source>
        <strain evidence="4 5">DSM 44710</strain>
    </source>
</reference>
<dbReference type="Proteomes" id="UP001240984">
    <property type="component" value="Unassembled WGS sequence"/>
</dbReference>
<sequence>MPTLALEWLLDGPYGLVVALVIIGGGTVLNYLRTRREKMLSFRVRFNSRLGFDPPDAGNVVRLIGPDHSEIPDPGMVVARIKNVGRSSITEQDYVHRLGLTFPGADRRLVTVDVTEARPPDLQDLLTGEGFEVHDNRIILPKVHLNPGSEFKLVALLEHTSGTGKPEVQTNGILRNGRVFLDSDGRRLRRSTLIGAALTTLLAGALVAVLLVGLPGGRQEDCAEGELTVSGSSAFADAVRTLADQYMAACRGSKITVEATGSVEGLNNLSSAPEDDRLNRLALADGRFDVNGEFPGVEIAGTLAVVPYSFVAHPALPIEDIPRGELARVFKGDVANWNQVTLADGTRGPDLEVRVVGRDTRSGSRLVIQRILLDGTPPAGITANSCAAARTEAAVNAPIICEVGSTGAVIDAVAKYEGAIGYVDMPNAIDAGAAVKQVKIDKLGATLDDLNRGYPIWTVEYLYSFGPLAKTGELTRSFAGFMVDAEQADEIQKEGYPPCVQPGSVPQGLCSKGN</sequence>
<dbReference type="InterPro" id="IPR024370">
    <property type="entry name" value="PBP_domain"/>
</dbReference>
<evidence type="ECO:0000256" key="1">
    <source>
        <dbReference type="ARBA" id="ARBA00022729"/>
    </source>
</evidence>
<dbReference type="InterPro" id="IPR050811">
    <property type="entry name" value="Phosphate_ABC_transporter"/>
</dbReference>
<feature type="domain" description="PBP" evidence="3">
    <location>
        <begin position="218"/>
        <end position="486"/>
    </location>
</feature>
<keyword evidence="2" id="KW-0812">Transmembrane</keyword>
<organism evidence="4 5">
    <name type="scientific">Catenuloplanes nepalensis</name>
    <dbReference type="NCBI Taxonomy" id="587533"/>
    <lineage>
        <taxon>Bacteria</taxon>
        <taxon>Bacillati</taxon>
        <taxon>Actinomycetota</taxon>
        <taxon>Actinomycetes</taxon>
        <taxon>Micromonosporales</taxon>
        <taxon>Micromonosporaceae</taxon>
        <taxon>Catenuloplanes</taxon>
    </lineage>
</organism>
<dbReference type="Gene3D" id="3.40.190.10">
    <property type="entry name" value="Periplasmic binding protein-like II"/>
    <property type="match status" value="2"/>
</dbReference>
<evidence type="ECO:0000256" key="2">
    <source>
        <dbReference type="SAM" id="Phobius"/>
    </source>
</evidence>
<evidence type="ECO:0000259" key="3">
    <source>
        <dbReference type="Pfam" id="PF12849"/>
    </source>
</evidence>
<comment type="caution">
    <text evidence="4">The sequence shown here is derived from an EMBL/GenBank/DDBJ whole genome shotgun (WGS) entry which is preliminary data.</text>
</comment>
<dbReference type="RefSeq" id="WP_306829704.1">
    <property type="nucleotide sequence ID" value="NZ_JAUSRA010000001.1"/>
</dbReference>
<gene>
    <name evidence="4" type="ORF">J2S43_003086</name>
</gene>
<name>A0ABT9MT00_9ACTN</name>
<accession>A0ABT9MT00</accession>
<dbReference type="Pfam" id="PF12849">
    <property type="entry name" value="PBP_like_2"/>
    <property type="match status" value="1"/>
</dbReference>
<keyword evidence="1" id="KW-0732">Signal</keyword>